<sequence>MARLAWQDAPTSVAVPVQGVAAARLADTWGAARSNGRRHEGIDIFARRGTPVLAATEGVVTRIGTNNLGGQVVWVMGPGRQMHYYAHLDGYADIARGQLVQPGDVLGFVGNTGNARTTPPHLHYGIYGAGGALNPYPLLKAGPR</sequence>
<dbReference type="Gene3D" id="2.70.70.10">
    <property type="entry name" value="Glucose Permease (Domain IIA)"/>
    <property type="match status" value="1"/>
</dbReference>
<organism evidence="2 5">
    <name type="scientific">Bordetella genomosp. 1</name>
    <dbReference type="NCBI Taxonomy" id="1395607"/>
    <lineage>
        <taxon>Bacteria</taxon>
        <taxon>Pseudomonadati</taxon>
        <taxon>Pseudomonadota</taxon>
        <taxon>Betaproteobacteria</taxon>
        <taxon>Burkholderiales</taxon>
        <taxon>Alcaligenaceae</taxon>
        <taxon>Bordetella</taxon>
    </lineage>
</organism>
<dbReference type="PANTHER" id="PTHR21666:SF268">
    <property type="entry name" value="PEPTIDASE M23 DOMAIN-CONTAINING PROTEIN"/>
    <property type="match status" value="1"/>
</dbReference>
<dbReference type="InterPro" id="IPR011055">
    <property type="entry name" value="Dup_hybrid_motif"/>
</dbReference>
<dbReference type="Proteomes" id="UP000216354">
    <property type="component" value="Unassembled WGS sequence"/>
</dbReference>
<feature type="domain" description="M23ase beta-sheet core" evidence="1">
    <location>
        <begin position="38"/>
        <end position="135"/>
    </location>
</feature>
<accession>A0A261SK88</accession>
<reference evidence="3 4" key="2">
    <citation type="submission" date="2017-05" db="EMBL/GenBank/DDBJ databases">
        <title>Complete and WGS of Bordetella genogroups.</title>
        <authorList>
            <person name="Spilker T."/>
            <person name="Lipuma J."/>
        </authorList>
    </citation>
    <scope>NUCLEOTIDE SEQUENCE [LARGE SCALE GENOMIC DNA]</scope>
    <source>
        <strain evidence="3 4">AU9795</strain>
    </source>
</reference>
<dbReference type="OrthoDB" id="9800107at2"/>
<dbReference type="InterPro" id="IPR016047">
    <property type="entry name" value="M23ase_b-sheet_dom"/>
</dbReference>
<evidence type="ECO:0000313" key="5">
    <source>
        <dbReference type="Proteomes" id="UP000217005"/>
    </source>
</evidence>
<evidence type="ECO:0000313" key="4">
    <source>
        <dbReference type="Proteomes" id="UP000216354"/>
    </source>
</evidence>
<gene>
    <name evidence="3" type="ORF">CAL27_20065</name>
    <name evidence="2" type="ORF">CEG14_14695</name>
</gene>
<protein>
    <submittedName>
        <fullName evidence="2">Peptidase M23</fullName>
    </submittedName>
</protein>
<dbReference type="Proteomes" id="UP000217005">
    <property type="component" value="Unassembled WGS sequence"/>
</dbReference>
<name>A0A261SK88_9BORD</name>
<evidence type="ECO:0000313" key="2">
    <source>
        <dbReference type="EMBL" id="OZI36753.1"/>
    </source>
</evidence>
<dbReference type="EMBL" id="NEVR01000004">
    <property type="protein sequence ID" value="OZI59036.1"/>
    <property type="molecule type" value="Genomic_DNA"/>
</dbReference>
<dbReference type="SUPFAM" id="SSF51261">
    <property type="entry name" value="Duplicated hybrid motif"/>
    <property type="match status" value="1"/>
</dbReference>
<dbReference type="EMBL" id="NEVL01000003">
    <property type="protein sequence ID" value="OZI36753.1"/>
    <property type="molecule type" value="Genomic_DNA"/>
</dbReference>
<dbReference type="InterPro" id="IPR050570">
    <property type="entry name" value="Cell_wall_metabolism_enzyme"/>
</dbReference>
<dbReference type="CDD" id="cd12797">
    <property type="entry name" value="M23_peptidase"/>
    <property type="match status" value="1"/>
</dbReference>
<evidence type="ECO:0000259" key="1">
    <source>
        <dbReference type="Pfam" id="PF01551"/>
    </source>
</evidence>
<dbReference type="PANTHER" id="PTHR21666">
    <property type="entry name" value="PEPTIDASE-RELATED"/>
    <property type="match status" value="1"/>
</dbReference>
<reference evidence="2 5" key="1">
    <citation type="submission" date="2017-05" db="EMBL/GenBank/DDBJ databases">
        <title>Complete and WGS of Bordetella genogroups.</title>
        <authorList>
            <person name="Spilker T."/>
            <person name="LiPuma J."/>
        </authorList>
    </citation>
    <scope>NUCLEOTIDE SEQUENCE [LARGE SCALE GENOMIC DNA]</scope>
    <source>
        <strain evidence="2 5">AU17610</strain>
    </source>
</reference>
<dbReference type="AlphaFoldDB" id="A0A261SK88"/>
<comment type="caution">
    <text evidence="2">The sequence shown here is derived from an EMBL/GenBank/DDBJ whole genome shotgun (WGS) entry which is preliminary data.</text>
</comment>
<dbReference type="Pfam" id="PF01551">
    <property type="entry name" value="Peptidase_M23"/>
    <property type="match status" value="1"/>
</dbReference>
<proteinExistence type="predicted"/>
<dbReference type="GO" id="GO:0004222">
    <property type="term" value="F:metalloendopeptidase activity"/>
    <property type="evidence" value="ECO:0007669"/>
    <property type="project" value="TreeGrafter"/>
</dbReference>
<keyword evidence="4" id="KW-1185">Reference proteome</keyword>
<evidence type="ECO:0000313" key="3">
    <source>
        <dbReference type="EMBL" id="OZI59036.1"/>
    </source>
</evidence>